<dbReference type="Gene3D" id="3.40.50.2300">
    <property type="match status" value="1"/>
</dbReference>
<dbReference type="PROSITE" id="PS50110">
    <property type="entry name" value="RESPONSE_REGULATORY"/>
    <property type="match status" value="1"/>
</dbReference>
<sequence length="896" mass="101435">MKLRTKLFIGFGSLFLVTFVLSVLYISILQGLNKNIDEVVKDRYQKVKLADTLRYEVSNINSILKEITLELDSERNKENYAQIEKSRKIAIAALNELDELELAPHMRELVIQVKELFTAYNRIEANIIELSGNGRREEATGLLLNEGRTVRLVLFGAIEDLISYQETTMDEIVLNSEQEYHKARNITISFALGGFFLGALIVGWIITNIYGRITKITSALSQMPLTASDDKMPKINISSRDEFGEIALAFNQMSASLEEHSKQEKAYLEAMQEHSLLKTRMAEISNLQQGVLNLKDLAQILINKITPSVGASHGIFYLLEGEGDQRVLKELAAYAAERLEDGPRRFQIGEGLVGQCAVESKIIHLTRVTDKHIQITTGIVKLAPKSLILVPVKFENQVLAVIELASLENFSQLQQNLLHELANIIGVTINRVAGHMQVQRLLKESQELTEELQIQSEELQLQQEELKTFNEKLEEQYRESEQRTKELEKIKADLEDKAYQLEQASRYKSEFLANMSHELRTPLNSMLILSQLLAENQQGNLTEKQMEYARTIITSGNDLLQLINEVLDLAKIESGKMDINQGRIRLIDIKDFAERHFIPVANKKRLNFETIIDHSLPEIVYTDEHRLEQILFNLLSNAFKFTEKGSVVLTIRLADEKLRLNTTLEAEQFMIAISVTDTGIGIPPEKQELIFEAFCQADGTTSRKYGGTGLGLSISRELAGLLGGFIDVKSNEEGSTFTLYLPVHSQDSGPDIIENESQELVKPVEQSQAFLKGKKILIVDDDVRNIFAVTTALENHQVEVYFAENGREGLDMLELNPDIDLILMDIMMPNMDGYEAIKAIRNKPEYDKLPIIALTAKTMKADREQCFSAGASDYITKPINTEQLMSMLRVWLYRMV</sequence>
<evidence type="ECO:0000256" key="8">
    <source>
        <dbReference type="ARBA" id="ARBA00022777"/>
    </source>
</evidence>
<dbReference type="EMBL" id="JARPTC010000003">
    <property type="protein sequence ID" value="MDO7786225.1"/>
    <property type="molecule type" value="Genomic_DNA"/>
</dbReference>
<keyword evidence="6 12" id="KW-0597">Phosphoprotein</keyword>
<dbReference type="Pfam" id="PF00512">
    <property type="entry name" value="HisKA"/>
    <property type="match status" value="1"/>
</dbReference>
<dbReference type="PRINTS" id="PR00344">
    <property type="entry name" value="BCTRLSENSOR"/>
</dbReference>
<feature type="transmembrane region" description="Helical" evidence="14">
    <location>
        <begin position="186"/>
        <end position="206"/>
    </location>
</feature>
<dbReference type="InterPro" id="IPR036097">
    <property type="entry name" value="HisK_dim/P_sf"/>
</dbReference>
<dbReference type="PANTHER" id="PTHR45339">
    <property type="entry name" value="HYBRID SIGNAL TRANSDUCTION HISTIDINE KINASE J"/>
    <property type="match status" value="1"/>
</dbReference>
<evidence type="ECO:0000256" key="13">
    <source>
        <dbReference type="SAM" id="Coils"/>
    </source>
</evidence>
<keyword evidence="19" id="KW-1185">Reference proteome</keyword>
<dbReference type="AlphaFoldDB" id="A0AAW7ZBQ8"/>
<organism evidence="18 19">
    <name type="scientific">Desulforamulus aquiferis</name>
    <dbReference type="NCBI Taxonomy" id="1397668"/>
    <lineage>
        <taxon>Bacteria</taxon>
        <taxon>Bacillati</taxon>
        <taxon>Bacillota</taxon>
        <taxon>Clostridia</taxon>
        <taxon>Eubacteriales</taxon>
        <taxon>Peptococcaceae</taxon>
        <taxon>Desulforamulus</taxon>
    </lineage>
</organism>
<feature type="domain" description="Response regulatory" evidence="16">
    <location>
        <begin position="775"/>
        <end position="892"/>
    </location>
</feature>
<dbReference type="GO" id="GO:0016020">
    <property type="term" value="C:membrane"/>
    <property type="evidence" value="ECO:0007669"/>
    <property type="project" value="UniProtKB-SubCell"/>
</dbReference>
<keyword evidence="8" id="KW-0418">Kinase</keyword>
<evidence type="ECO:0000256" key="9">
    <source>
        <dbReference type="ARBA" id="ARBA00023012"/>
    </source>
</evidence>
<keyword evidence="9" id="KW-0902">Two-component regulatory system</keyword>
<dbReference type="EC" id="2.7.13.3" evidence="4"/>
<evidence type="ECO:0000256" key="5">
    <source>
        <dbReference type="ARBA" id="ARBA00018672"/>
    </source>
</evidence>
<dbReference type="SMART" id="SM00065">
    <property type="entry name" value="GAF"/>
    <property type="match status" value="1"/>
</dbReference>
<comment type="similarity">
    <text evidence="3">In the N-terminal section; belongs to the phytochrome family.</text>
</comment>
<dbReference type="InterPro" id="IPR036890">
    <property type="entry name" value="HATPase_C_sf"/>
</dbReference>
<dbReference type="Pfam" id="PF12729">
    <property type="entry name" value="4HB_MCP_1"/>
    <property type="match status" value="1"/>
</dbReference>
<dbReference type="Pfam" id="PF02518">
    <property type="entry name" value="HATPase_c"/>
    <property type="match status" value="1"/>
</dbReference>
<dbReference type="CDD" id="cd19411">
    <property type="entry name" value="MCP2201-like_sensor"/>
    <property type="match status" value="1"/>
</dbReference>
<evidence type="ECO:0000256" key="4">
    <source>
        <dbReference type="ARBA" id="ARBA00012438"/>
    </source>
</evidence>
<dbReference type="Proteomes" id="UP001172911">
    <property type="component" value="Unassembled WGS sequence"/>
</dbReference>
<dbReference type="GO" id="GO:0000155">
    <property type="term" value="F:phosphorelay sensor kinase activity"/>
    <property type="evidence" value="ECO:0007669"/>
    <property type="project" value="InterPro"/>
</dbReference>
<dbReference type="InterPro" id="IPR011006">
    <property type="entry name" value="CheY-like_superfamily"/>
</dbReference>
<evidence type="ECO:0000256" key="2">
    <source>
        <dbReference type="ARBA" id="ARBA00004370"/>
    </source>
</evidence>
<comment type="catalytic activity">
    <reaction evidence="1">
        <text>ATP + protein L-histidine = ADP + protein N-phospho-L-histidine.</text>
        <dbReference type="EC" id="2.7.13.3"/>
    </reaction>
</comment>
<dbReference type="InterPro" id="IPR003661">
    <property type="entry name" value="HisK_dim/P_dom"/>
</dbReference>
<dbReference type="InterPro" id="IPR005467">
    <property type="entry name" value="His_kinase_dom"/>
</dbReference>
<dbReference type="CDD" id="cd16922">
    <property type="entry name" value="HATPase_EvgS-ArcB-TorS-like"/>
    <property type="match status" value="1"/>
</dbReference>
<evidence type="ECO:0000256" key="12">
    <source>
        <dbReference type="PROSITE-ProRule" id="PRU00169"/>
    </source>
</evidence>
<reference evidence="18" key="1">
    <citation type="journal article" date="2023" name="J. Hazard. Mater.">
        <title>Anaerobic biodegradation of pyrene and benzo[a]pyrene by a new sulfate-reducing Desulforamulus aquiferis strain DSA.</title>
        <authorList>
            <person name="Zhang Z."/>
            <person name="Sun J."/>
            <person name="Gong X."/>
            <person name="Wang C."/>
            <person name="Wang H."/>
        </authorList>
    </citation>
    <scope>NUCLEOTIDE SEQUENCE</scope>
    <source>
        <strain evidence="18">DSA</strain>
    </source>
</reference>
<dbReference type="CDD" id="cd17546">
    <property type="entry name" value="REC_hyHK_CKI1_RcsC-like"/>
    <property type="match status" value="1"/>
</dbReference>
<feature type="domain" description="Histidine kinase" evidence="15">
    <location>
        <begin position="514"/>
        <end position="745"/>
    </location>
</feature>
<dbReference type="InterPro" id="IPR024478">
    <property type="entry name" value="HlyB_4HB_MCP"/>
</dbReference>
<dbReference type="InterPro" id="IPR001789">
    <property type="entry name" value="Sig_transdc_resp-reg_receiver"/>
</dbReference>
<dbReference type="Gene3D" id="3.30.565.10">
    <property type="entry name" value="Histidine kinase-like ATPase, C-terminal domain"/>
    <property type="match status" value="1"/>
</dbReference>
<protein>
    <recommendedName>
        <fullName evidence="11">Circadian input-output histidine kinase CikA</fullName>
        <ecNumber evidence="4">2.7.13.3</ecNumber>
    </recommendedName>
    <alternativeName>
        <fullName evidence="5">Stage 0 sporulation protein A homolog</fullName>
    </alternativeName>
</protein>
<dbReference type="Pfam" id="PF00072">
    <property type="entry name" value="Response_reg"/>
    <property type="match status" value="1"/>
</dbReference>
<dbReference type="Gene3D" id="3.30.450.40">
    <property type="match status" value="1"/>
</dbReference>
<dbReference type="Pfam" id="PF13185">
    <property type="entry name" value="GAF_2"/>
    <property type="match status" value="1"/>
</dbReference>
<feature type="modified residue" description="4-aspartylphosphate" evidence="12">
    <location>
        <position position="825"/>
    </location>
</feature>
<evidence type="ECO:0000256" key="11">
    <source>
        <dbReference type="ARBA" id="ARBA00074306"/>
    </source>
</evidence>
<feature type="domain" description="HAMP" evidence="17">
    <location>
        <begin position="234"/>
        <end position="262"/>
    </location>
</feature>
<evidence type="ECO:0000256" key="14">
    <source>
        <dbReference type="SAM" id="Phobius"/>
    </source>
</evidence>
<comment type="function">
    <text evidence="10">May play the central regulatory role in sporulation. It may be an element of the effector pathway responsible for the activation of sporulation genes in response to nutritional stress. Spo0A may act in concert with spo0H (a sigma factor) to control the expression of some genes that are critical to the sporulation process.</text>
</comment>
<dbReference type="InterPro" id="IPR029016">
    <property type="entry name" value="GAF-like_dom_sf"/>
</dbReference>
<evidence type="ECO:0000256" key="1">
    <source>
        <dbReference type="ARBA" id="ARBA00000085"/>
    </source>
</evidence>
<dbReference type="InterPro" id="IPR003594">
    <property type="entry name" value="HATPase_dom"/>
</dbReference>
<reference evidence="18" key="2">
    <citation type="submission" date="2023-03" db="EMBL/GenBank/DDBJ databases">
        <authorList>
            <person name="Zhang Z."/>
        </authorList>
    </citation>
    <scope>NUCLEOTIDE SEQUENCE</scope>
    <source>
        <strain evidence="18">DSA</strain>
    </source>
</reference>
<dbReference type="SMART" id="SM00388">
    <property type="entry name" value="HisKA"/>
    <property type="match status" value="1"/>
</dbReference>
<dbReference type="CDD" id="cd00082">
    <property type="entry name" value="HisKA"/>
    <property type="match status" value="1"/>
</dbReference>
<evidence type="ECO:0000259" key="16">
    <source>
        <dbReference type="PROSITE" id="PS50110"/>
    </source>
</evidence>
<evidence type="ECO:0000259" key="17">
    <source>
        <dbReference type="PROSITE" id="PS50885"/>
    </source>
</evidence>
<keyword evidence="14" id="KW-0812">Transmembrane</keyword>
<evidence type="ECO:0000256" key="3">
    <source>
        <dbReference type="ARBA" id="ARBA00006402"/>
    </source>
</evidence>
<dbReference type="InterPro" id="IPR003018">
    <property type="entry name" value="GAF"/>
</dbReference>
<dbReference type="SUPFAM" id="SSF55874">
    <property type="entry name" value="ATPase domain of HSP90 chaperone/DNA topoisomerase II/histidine kinase"/>
    <property type="match status" value="1"/>
</dbReference>
<dbReference type="SUPFAM" id="SSF52172">
    <property type="entry name" value="CheY-like"/>
    <property type="match status" value="1"/>
</dbReference>
<dbReference type="RefSeq" id="WP_304541119.1">
    <property type="nucleotide sequence ID" value="NZ_JARPTC010000003.1"/>
</dbReference>
<dbReference type="PANTHER" id="PTHR45339:SF1">
    <property type="entry name" value="HYBRID SIGNAL TRANSDUCTION HISTIDINE KINASE J"/>
    <property type="match status" value="1"/>
</dbReference>
<evidence type="ECO:0000256" key="10">
    <source>
        <dbReference type="ARBA" id="ARBA00024867"/>
    </source>
</evidence>
<dbReference type="InterPro" id="IPR003660">
    <property type="entry name" value="HAMP_dom"/>
</dbReference>
<feature type="coiled-coil region" evidence="13">
    <location>
        <begin position="438"/>
        <end position="504"/>
    </location>
</feature>
<dbReference type="PROSITE" id="PS50109">
    <property type="entry name" value="HIS_KIN"/>
    <property type="match status" value="1"/>
</dbReference>
<name>A0AAW7ZBQ8_9FIRM</name>
<evidence type="ECO:0000259" key="15">
    <source>
        <dbReference type="PROSITE" id="PS50109"/>
    </source>
</evidence>
<keyword evidence="14" id="KW-0472">Membrane</keyword>
<dbReference type="Gene3D" id="6.10.340.10">
    <property type="match status" value="1"/>
</dbReference>
<dbReference type="PROSITE" id="PS50885">
    <property type="entry name" value="HAMP"/>
    <property type="match status" value="1"/>
</dbReference>
<dbReference type="Pfam" id="PF00672">
    <property type="entry name" value="HAMP"/>
    <property type="match status" value="1"/>
</dbReference>
<evidence type="ECO:0000256" key="7">
    <source>
        <dbReference type="ARBA" id="ARBA00022679"/>
    </source>
</evidence>
<evidence type="ECO:0000313" key="19">
    <source>
        <dbReference type="Proteomes" id="UP001172911"/>
    </source>
</evidence>
<dbReference type="CDD" id="cd06225">
    <property type="entry name" value="HAMP"/>
    <property type="match status" value="1"/>
</dbReference>
<dbReference type="FunFam" id="3.30.565.10:FF:000010">
    <property type="entry name" value="Sensor histidine kinase RcsC"/>
    <property type="match status" value="1"/>
</dbReference>
<feature type="transmembrane region" description="Helical" evidence="14">
    <location>
        <begin position="6"/>
        <end position="26"/>
    </location>
</feature>
<dbReference type="SUPFAM" id="SSF55781">
    <property type="entry name" value="GAF domain-like"/>
    <property type="match status" value="1"/>
</dbReference>
<proteinExistence type="inferred from homology"/>
<dbReference type="InterPro" id="IPR047347">
    <property type="entry name" value="YvaQ-like_sensor"/>
</dbReference>
<gene>
    <name evidence="18" type="ORF">P6N53_03180</name>
</gene>
<evidence type="ECO:0000256" key="6">
    <source>
        <dbReference type="ARBA" id="ARBA00022553"/>
    </source>
</evidence>
<dbReference type="SMART" id="SM00387">
    <property type="entry name" value="HATPase_c"/>
    <property type="match status" value="1"/>
</dbReference>
<evidence type="ECO:0000313" key="18">
    <source>
        <dbReference type="EMBL" id="MDO7786225.1"/>
    </source>
</evidence>
<dbReference type="InterPro" id="IPR004358">
    <property type="entry name" value="Sig_transdc_His_kin-like_C"/>
</dbReference>
<accession>A0AAW7ZBQ8</accession>
<dbReference type="SUPFAM" id="SSF47384">
    <property type="entry name" value="Homodimeric domain of signal transducing histidine kinase"/>
    <property type="match status" value="1"/>
</dbReference>
<comment type="subcellular location">
    <subcellularLocation>
        <location evidence="2">Membrane</location>
    </subcellularLocation>
</comment>
<comment type="caution">
    <text evidence="18">The sequence shown here is derived from an EMBL/GenBank/DDBJ whole genome shotgun (WGS) entry which is preliminary data.</text>
</comment>
<dbReference type="Gene3D" id="1.10.287.130">
    <property type="match status" value="1"/>
</dbReference>
<keyword evidence="7" id="KW-0808">Transferase</keyword>
<keyword evidence="13" id="KW-0175">Coiled coil</keyword>
<dbReference type="SMART" id="SM00448">
    <property type="entry name" value="REC"/>
    <property type="match status" value="1"/>
</dbReference>
<keyword evidence="14" id="KW-1133">Transmembrane helix</keyword>